<comment type="caution">
    <text evidence="5">The sequence shown here is derived from an EMBL/GenBank/DDBJ whole genome shotgun (WGS) entry which is preliminary data.</text>
</comment>
<keyword evidence="4" id="KW-0560">Oxidoreductase</keyword>
<dbReference type="Proteomes" id="UP001146430">
    <property type="component" value="Unassembled WGS sequence"/>
</dbReference>
<evidence type="ECO:0000256" key="4">
    <source>
        <dbReference type="ARBA" id="ARBA00023002"/>
    </source>
</evidence>
<dbReference type="AlphaFoldDB" id="A0A9X3M9J2"/>
<keyword evidence="3" id="KW-0274">FAD</keyword>
<dbReference type="GO" id="GO:0050661">
    <property type="term" value="F:NADP binding"/>
    <property type="evidence" value="ECO:0007669"/>
    <property type="project" value="InterPro"/>
</dbReference>
<accession>A0A9X3M9J2</accession>
<name>A0A9X3M9J2_9CORY</name>
<proteinExistence type="inferred from homology"/>
<dbReference type="Pfam" id="PF00743">
    <property type="entry name" value="FMO-like"/>
    <property type="match status" value="1"/>
</dbReference>
<gene>
    <name evidence="5" type="ORF">L8V01_02760</name>
</gene>
<dbReference type="SUPFAM" id="SSF51905">
    <property type="entry name" value="FAD/NAD(P)-binding domain"/>
    <property type="match status" value="2"/>
</dbReference>
<evidence type="ECO:0000256" key="2">
    <source>
        <dbReference type="ARBA" id="ARBA00022630"/>
    </source>
</evidence>
<dbReference type="EMBL" id="JAKMUU010000001">
    <property type="protein sequence ID" value="MCZ9306407.1"/>
    <property type="molecule type" value="Genomic_DNA"/>
</dbReference>
<evidence type="ECO:0000256" key="3">
    <source>
        <dbReference type="ARBA" id="ARBA00022827"/>
    </source>
</evidence>
<organism evidence="5 6">
    <name type="scientific">Corynebacterium curieae</name>
    <dbReference type="NCBI Taxonomy" id="2913500"/>
    <lineage>
        <taxon>Bacteria</taxon>
        <taxon>Bacillati</taxon>
        <taxon>Actinomycetota</taxon>
        <taxon>Actinomycetes</taxon>
        <taxon>Mycobacteriales</taxon>
        <taxon>Corynebacteriaceae</taxon>
        <taxon>Corynebacterium</taxon>
    </lineage>
</organism>
<dbReference type="Gene3D" id="3.50.50.60">
    <property type="entry name" value="FAD/NAD(P)-binding domain"/>
    <property type="match status" value="2"/>
</dbReference>
<protein>
    <submittedName>
        <fullName evidence="5">NAD(P)/FAD-dependent oxidoreductase</fullName>
    </submittedName>
</protein>
<dbReference type="InterPro" id="IPR036188">
    <property type="entry name" value="FAD/NAD-bd_sf"/>
</dbReference>
<dbReference type="PANTHER" id="PTHR42877:SF4">
    <property type="entry name" value="FAD_NAD(P)-BINDING DOMAIN-CONTAINING PROTEIN-RELATED"/>
    <property type="match status" value="1"/>
</dbReference>
<evidence type="ECO:0000313" key="5">
    <source>
        <dbReference type="EMBL" id="MCZ9306407.1"/>
    </source>
</evidence>
<dbReference type="GO" id="GO:0004499">
    <property type="term" value="F:N,N-dimethylaniline monooxygenase activity"/>
    <property type="evidence" value="ECO:0007669"/>
    <property type="project" value="InterPro"/>
</dbReference>
<sequence>MSNPHIYDCIILGTGYGGIGMGAQLTKDGTENYLILEAADEVGGVWRDNTYPGAACDTQALIYCYSYFLNLGVSRMFAGQVEMLGYLKAMAEEFNLYEHIRFNHRITRSEWLEEMKAWEVETATGETFYGRVFVGAWGQLSKPKIPNFPGRERFKGVQFHSAEWDHSTDLSNKKVATIGNAASAVQLVPEVAKVAGHLAVFQRSANYILPRNQVIFSEEELQEFQENPDSYRAIRQEIHDTREAGFERTRKGTDSAAEGVEQAMEHLRSQVNDPALVEKLTPTFAFGCKRILRSDDFYPTFNRENVSLITEGIAEITENGIRTADGVEHEFDVIIYATGFYSQEFQGDLKVIGRGGLDLRERWGNSPEAYLGMSVDGFPNFFMLYGPNTNLNHHSVVAMLEEQDKYISQAVDFLRDNPNKVLDVDPQVLREFNDRIQAELQDSAFSADCSSWYKNEDGKVINNWSGNVAEYQDLTRELQVDDYRVA</sequence>
<comment type="similarity">
    <text evidence="1">Belongs to the FAD-binding monooxygenase family.</text>
</comment>
<evidence type="ECO:0000256" key="1">
    <source>
        <dbReference type="ARBA" id="ARBA00010139"/>
    </source>
</evidence>
<dbReference type="InterPro" id="IPR051209">
    <property type="entry name" value="FAD-bind_Monooxygenase_sf"/>
</dbReference>
<dbReference type="GO" id="GO:0050660">
    <property type="term" value="F:flavin adenine dinucleotide binding"/>
    <property type="evidence" value="ECO:0007669"/>
    <property type="project" value="InterPro"/>
</dbReference>
<dbReference type="PANTHER" id="PTHR42877">
    <property type="entry name" value="L-ORNITHINE N(5)-MONOOXYGENASE-RELATED"/>
    <property type="match status" value="1"/>
</dbReference>
<evidence type="ECO:0000313" key="6">
    <source>
        <dbReference type="Proteomes" id="UP001146430"/>
    </source>
</evidence>
<dbReference type="RefSeq" id="WP_269945616.1">
    <property type="nucleotide sequence ID" value="NZ_JAKMUU010000001.1"/>
</dbReference>
<keyword evidence="2" id="KW-0285">Flavoprotein</keyword>
<reference evidence="5" key="1">
    <citation type="submission" date="2022-02" db="EMBL/GenBank/DDBJ databases">
        <title>Corynebacterium sp. from urogenital microbiome.</title>
        <authorList>
            <person name="Cappelli E.A."/>
            <person name="Ribeiro T.G."/>
            <person name="Peixe L."/>
        </authorList>
    </citation>
    <scope>NUCLEOTIDE SEQUENCE</scope>
    <source>
        <strain evidence="5">C8Ua_181</strain>
    </source>
</reference>
<dbReference type="InterPro" id="IPR020946">
    <property type="entry name" value="Flavin_mOase-like"/>
</dbReference>